<proteinExistence type="predicted"/>
<dbReference type="PANTHER" id="PTHR31303">
    <property type="entry name" value="CTP-DEPENDENT DIACYLGLYCEROL KINASE 1"/>
    <property type="match status" value="1"/>
</dbReference>
<feature type="transmembrane region" description="Helical" evidence="1">
    <location>
        <begin position="53"/>
        <end position="71"/>
    </location>
</feature>
<keyword evidence="1" id="KW-1133">Transmembrane helix</keyword>
<evidence type="ECO:0000313" key="2">
    <source>
        <dbReference type="EMBL" id="GAH85431.1"/>
    </source>
</evidence>
<evidence type="ECO:0000256" key="1">
    <source>
        <dbReference type="SAM" id="Phobius"/>
    </source>
</evidence>
<dbReference type="InterPro" id="IPR037997">
    <property type="entry name" value="Dgk1-like"/>
</dbReference>
<reference evidence="2" key="1">
    <citation type="journal article" date="2014" name="Front. Microbiol.">
        <title>High frequency of phylogenetically diverse reductive dehalogenase-homologous genes in deep subseafloor sedimentary metagenomes.</title>
        <authorList>
            <person name="Kawai M."/>
            <person name="Futagami T."/>
            <person name="Toyoda A."/>
            <person name="Takaki Y."/>
            <person name="Nishi S."/>
            <person name="Hori S."/>
            <person name="Arai W."/>
            <person name="Tsubouchi T."/>
            <person name="Morono Y."/>
            <person name="Uchiyama I."/>
            <person name="Ito T."/>
            <person name="Fujiyama A."/>
            <person name="Inagaki F."/>
            <person name="Takami H."/>
        </authorList>
    </citation>
    <scope>NUCLEOTIDE SEQUENCE</scope>
    <source>
        <strain evidence="2">Expedition CK06-06</strain>
    </source>
</reference>
<dbReference type="EMBL" id="BARU01039831">
    <property type="protein sequence ID" value="GAH85431.1"/>
    <property type="molecule type" value="Genomic_DNA"/>
</dbReference>
<keyword evidence="1" id="KW-0472">Membrane</keyword>
<accession>X1ISJ6</accession>
<protein>
    <recommendedName>
        <fullName evidence="3">Phosphatidate cytidylyltransferase</fullName>
    </recommendedName>
</protein>
<dbReference type="PANTHER" id="PTHR31303:SF1">
    <property type="entry name" value="CTP-DEPENDENT DIACYLGLYCEROL KINASE 1"/>
    <property type="match status" value="1"/>
</dbReference>
<dbReference type="AlphaFoldDB" id="X1ISJ6"/>
<gene>
    <name evidence="2" type="ORF">S03H2_61684</name>
</gene>
<keyword evidence="1" id="KW-0812">Transmembrane</keyword>
<evidence type="ECO:0008006" key="3">
    <source>
        <dbReference type="Google" id="ProtNLM"/>
    </source>
</evidence>
<dbReference type="GO" id="GO:0004143">
    <property type="term" value="F:ATP-dependent diacylglycerol kinase activity"/>
    <property type="evidence" value="ECO:0007669"/>
    <property type="project" value="InterPro"/>
</dbReference>
<sequence>VTLGLGAMLALLLYPAQAATIAIYALAFGDSLASLVGKLVGSLSLPFTGGKTLAGSLACFLAVLFMTYRLIGSLKLSLIIALTATLIETLPSGDFDNLLLPVGTGFVASELLLIS</sequence>
<organism evidence="2">
    <name type="scientific">marine sediment metagenome</name>
    <dbReference type="NCBI Taxonomy" id="412755"/>
    <lineage>
        <taxon>unclassified sequences</taxon>
        <taxon>metagenomes</taxon>
        <taxon>ecological metagenomes</taxon>
    </lineage>
</organism>
<comment type="caution">
    <text evidence="2">The sequence shown here is derived from an EMBL/GenBank/DDBJ whole genome shotgun (WGS) entry which is preliminary data.</text>
</comment>
<feature type="non-terminal residue" evidence="2">
    <location>
        <position position="1"/>
    </location>
</feature>
<name>X1ISJ6_9ZZZZ</name>